<organism evidence="2 3">
    <name type="scientific">Burkholderia ubonensis</name>
    <dbReference type="NCBI Taxonomy" id="101571"/>
    <lineage>
        <taxon>Bacteria</taxon>
        <taxon>Pseudomonadati</taxon>
        <taxon>Pseudomonadota</taxon>
        <taxon>Betaproteobacteria</taxon>
        <taxon>Burkholderiales</taxon>
        <taxon>Burkholderiaceae</taxon>
        <taxon>Burkholderia</taxon>
        <taxon>Burkholderia cepacia complex</taxon>
    </lineage>
</organism>
<evidence type="ECO:0000313" key="3">
    <source>
        <dbReference type="Proteomes" id="UP000065504"/>
    </source>
</evidence>
<reference evidence="2 3" key="1">
    <citation type="submission" date="2015-11" db="EMBL/GenBank/DDBJ databases">
        <title>Expanding the genomic diversity of Burkholderia species for the development of highly accurate diagnostics.</title>
        <authorList>
            <person name="Sahl J."/>
            <person name="Keim P."/>
            <person name="Wagner D."/>
        </authorList>
    </citation>
    <scope>NUCLEOTIDE SEQUENCE [LARGE SCALE GENOMIC DNA]</scope>
    <source>
        <strain evidence="2 3">MSMB782WGS</strain>
    </source>
</reference>
<gene>
    <name evidence="2" type="ORF">WM16_31980</name>
</gene>
<sequence>MPQIPDDADLPLNANGPAYTSRQDRDGIPLSYVGEKLGLAIADLHRHARRFQGERDDLRCTMYHLLVAYLGLHNMLSKANDRTLVDRLLDGSSEKLDTWLRLIEREGDVHGLAELGN</sequence>
<dbReference type="Proteomes" id="UP000065504">
    <property type="component" value="Unassembled WGS sequence"/>
</dbReference>
<proteinExistence type="predicted"/>
<protein>
    <submittedName>
        <fullName evidence="2">Uncharacterized protein</fullName>
    </submittedName>
</protein>
<dbReference type="EMBL" id="LPLU01000031">
    <property type="protein sequence ID" value="KWK82206.1"/>
    <property type="molecule type" value="Genomic_DNA"/>
</dbReference>
<evidence type="ECO:0000313" key="2">
    <source>
        <dbReference type="EMBL" id="KWK82206.1"/>
    </source>
</evidence>
<name>A0A108CWM3_9BURK</name>
<dbReference type="RefSeq" id="WP_059885044.1">
    <property type="nucleotide sequence ID" value="NZ_LPBF01000014.1"/>
</dbReference>
<accession>A0A108CWM3</accession>
<evidence type="ECO:0000256" key="1">
    <source>
        <dbReference type="SAM" id="MobiDB-lite"/>
    </source>
</evidence>
<dbReference type="AlphaFoldDB" id="A0A108CWM3"/>
<feature type="region of interest" description="Disordered" evidence="1">
    <location>
        <begin position="1"/>
        <end position="25"/>
    </location>
</feature>
<comment type="caution">
    <text evidence="2">The sequence shown here is derived from an EMBL/GenBank/DDBJ whole genome shotgun (WGS) entry which is preliminary data.</text>
</comment>